<keyword evidence="3" id="KW-1185">Reference proteome</keyword>
<sequence length="207" mass="23103">AKGDGISALFNDKEVDTPTEGIIHNELDSPLSCDDKHVVCQDRNREEGDHNEMPSFQGNAGDNGGADEHRSLGKAIPSVRMSLKIIVAFFLHFLGRMKRSLPIKSDEVCASGNSLQQPLNAPYLCNMDSGIYDRVAKLEELMHKMGAATPMPPTNCNFDEMSPAQIQILEVELAETKKTLHAVLSRQSEIQESLKRLEERKTRMHCW</sequence>
<dbReference type="AlphaFoldDB" id="A0A9D4UGN4"/>
<dbReference type="Proteomes" id="UP000886520">
    <property type="component" value="Chromosome 17"/>
</dbReference>
<reference evidence="2" key="1">
    <citation type="submission" date="2021-01" db="EMBL/GenBank/DDBJ databases">
        <title>Adiantum capillus-veneris genome.</title>
        <authorList>
            <person name="Fang Y."/>
            <person name="Liao Q."/>
        </authorList>
    </citation>
    <scope>NUCLEOTIDE SEQUENCE</scope>
    <source>
        <strain evidence="2">H3</strain>
        <tissue evidence="2">Leaf</tissue>
    </source>
</reference>
<feature type="region of interest" description="Disordered" evidence="1">
    <location>
        <begin position="45"/>
        <end position="69"/>
    </location>
</feature>
<gene>
    <name evidence="2" type="ORF">GOP47_0017860</name>
</gene>
<name>A0A9D4UGN4_ADICA</name>
<organism evidence="2 3">
    <name type="scientific">Adiantum capillus-veneris</name>
    <name type="common">Maidenhair fern</name>
    <dbReference type="NCBI Taxonomy" id="13818"/>
    <lineage>
        <taxon>Eukaryota</taxon>
        <taxon>Viridiplantae</taxon>
        <taxon>Streptophyta</taxon>
        <taxon>Embryophyta</taxon>
        <taxon>Tracheophyta</taxon>
        <taxon>Polypodiopsida</taxon>
        <taxon>Polypodiidae</taxon>
        <taxon>Polypodiales</taxon>
        <taxon>Pteridineae</taxon>
        <taxon>Pteridaceae</taxon>
        <taxon>Vittarioideae</taxon>
        <taxon>Adiantum</taxon>
    </lineage>
</organism>
<dbReference type="OrthoDB" id="10447539at2759"/>
<dbReference type="EMBL" id="JABFUD020000017">
    <property type="protein sequence ID" value="KAI5067332.1"/>
    <property type="molecule type" value="Genomic_DNA"/>
</dbReference>
<evidence type="ECO:0000256" key="1">
    <source>
        <dbReference type="SAM" id="MobiDB-lite"/>
    </source>
</evidence>
<proteinExistence type="predicted"/>
<evidence type="ECO:0000313" key="2">
    <source>
        <dbReference type="EMBL" id="KAI5067332.1"/>
    </source>
</evidence>
<feature type="non-terminal residue" evidence="2">
    <location>
        <position position="207"/>
    </location>
</feature>
<evidence type="ECO:0000313" key="3">
    <source>
        <dbReference type="Proteomes" id="UP000886520"/>
    </source>
</evidence>
<comment type="caution">
    <text evidence="2">The sequence shown here is derived from an EMBL/GenBank/DDBJ whole genome shotgun (WGS) entry which is preliminary data.</text>
</comment>
<protein>
    <submittedName>
        <fullName evidence="2">Uncharacterized protein</fullName>
    </submittedName>
</protein>
<accession>A0A9D4UGN4</accession>